<evidence type="ECO:0000313" key="3">
    <source>
        <dbReference type="Proteomes" id="UP000183760"/>
    </source>
</evidence>
<keyword evidence="3" id="KW-1185">Reference proteome</keyword>
<reference evidence="2 3" key="1">
    <citation type="submission" date="2016-10" db="EMBL/GenBank/DDBJ databases">
        <authorList>
            <person name="Varghese N."/>
            <person name="Submissions S."/>
        </authorList>
    </citation>
    <scope>NUCLEOTIDE SEQUENCE [LARGE SCALE GENOMIC DNA]</scope>
    <source>
        <strain evidence="2 3">DSM 16525</strain>
    </source>
</reference>
<comment type="caution">
    <text evidence="1">The sequence shown here is derived from an EMBL/GenBank/DDBJ whole genome shotgun (WGS) entry which is preliminary data.</text>
</comment>
<sequence length="396" mass="42936">MTGVPAGTPLQQNRFITEGYTRLARTLQELVDPEFHPTHGSQAAPGWFAFAIHASHEAGKGMLGAAIARRIIDLAQGEALPSPARTYDRMGLTGTARQGAEKLSEALGGHGLPQDAATALGALAGAMNLEPLGDPRTLWATTHRFARLFFQAPGILPLDKAESLAITLERMLNEGNVAIFTDIGGAALRYLDWRPDTGGVTPERVLSDFTLAGAKPEESQHAFTVLQGLTHQTPAPSDFARRFPGMSAVSLVVAGFALLERARQCPGPAARDALIQVANNCFAWREQADAVQPAFTPPERLPGEISRADLMLAMTPLLRLELGTVAWNFADYATTQRDRDDNPLTSKPTEYNWALLADRWPAILTAFELGYRHPSALWTLPTPFTSGDDEVRRRLG</sequence>
<dbReference type="RefSeq" id="WP_143097507.1">
    <property type="nucleotide sequence ID" value="NZ_BJXR01000077.1"/>
</dbReference>
<evidence type="ECO:0000313" key="4">
    <source>
        <dbReference type="Proteomes" id="UP000321514"/>
    </source>
</evidence>
<evidence type="ECO:0000313" key="1">
    <source>
        <dbReference type="EMBL" id="GEN13293.1"/>
    </source>
</evidence>
<proteinExistence type="predicted"/>
<reference evidence="1 4" key="2">
    <citation type="submission" date="2019-07" db="EMBL/GenBank/DDBJ databases">
        <title>Whole genome shotgun sequence of Myxococcus fulvus NBRC 100333.</title>
        <authorList>
            <person name="Hosoyama A."/>
            <person name="Uohara A."/>
            <person name="Ohji S."/>
            <person name="Ichikawa N."/>
        </authorList>
    </citation>
    <scope>NUCLEOTIDE SEQUENCE [LARGE SCALE GENOMIC DNA]</scope>
    <source>
        <strain evidence="1 4">NBRC 100333</strain>
    </source>
</reference>
<accession>A0A511TI43</accession>
<protein>
    <submittedName>
        <fullName evidence="1">Uncharacterized protein</fullName>
    </submittedName>
</protein>
<dbReference type="EMBL" id="FOIB01000016">
    <property type="protein sequence ID" value="SEU41169.1"/>
    <property type="molecule type" value="Genomic_DNA"/>
</dbReference>
<gene>
    <name evidence="1" type="ORF">MFU01_83300</name>
    <name evidence="2" type="ORF">SAMN05443572_116111</name>
</gene>
<dbReference type="EMBL" id="BJXR01000077">
    <property type="protein sequence ID" value="GEN13293.1"/>
    <property type="molecule type" value="Genomic_DNA"/>
</dbReference>
<dbReference type="Proteomes" id="UP000321514">
    <property type="component" value="Unassembled WGS sequence"/>
</dbReference>
<organism evidence="1 4">
    <name type="scientific">Myxococcus fulvus</name>
    <dbReference type="NCBI Taxonomy" id="33"/>
    <lineage>
        <taxon>Bacteria</taxon>
        <taxon>Pseudomonadati</taxon>
        <taxon>Myxococcota</taxon>
        <taxon>Myxococcia</taxon>
        <taxon>Myxococcales</taxon>
        <taxon>Cystobacterineae</taxon>
        <taxon>Myxococcaceae</taxon>
        <taxon>Myxococcus</taxon>
    </lineage>
</organism>
<name>A0A511TI43_MYXFU</name>
<evidence type="ECO:0000313" key="2">
    <source>
        <dbReference type="EMBL" id="SEU41169.1"/>
    </source>
</evidence>
<dbReference type="AlphaFoldDB" id="A0A511TI43"/>
<dbReference type="Proteomes" id="UP000183760">
    <property type="component" value="Unassembled WGS sequence"/>
</dbReference>